<dbReference type="AlphaFoldDB" id="A0A7N9AKT6"/>
<dbReference type="Proteomes" id="UP000261640">
    <property type="component" value="Unplaced"/>
</dbReference>
<sequence length="61" mass="6764">MSAGTSGKSLLLWQVVKKLNTILMFIFYGNFWVCVLGVNCYNNVICGLVPVMATGYLLFVL</sequence>
<feature type="transmembrane region" description="Helical" evidence="1">
    <location>
        <begin position="44"/>
        <end position="60"/>
    </location>
</feature>
<keyword evidence="1" id="KW-0472">Membrane</keyword>
<evidence type="ECO:0000313" key="3">
    <source>
        <dbReference type="Proteomes" id="UP000261640"/>
    </source>
</evidence>
<proteinExistence type="predicted"/>
<organism evidence="2 3">
    <name type="scientific">Mastacembelus armatus</name>
    <name type="common">zig-zag eel</name>
    <dbReference type="NCBI Taxonomy" id="205130"/>
    <lineage>
        <taxon>Eukaryota</taxon>
        <taxon>Metazoa</taxon>
        <taxon>Chordata</taxon>
        <taxon>Craniata</taxon>
        <taxon>Vertebrata</taxon>
        <taxon>Euteleostomi</taxon>
        <taxon>Actinopterygii</taxon>
        <taxon>Neopterygii</taxon>
        <taxon>Teleostei</taxon>
        <taxon>Neoteleostei</taxon>
        <taxon>Acanthomorphata</taxon>
        <taxon>Anabantaria</taxon>
        <taxon>Synbranchiformes</taxon>
        <taxon>Mastacembelidae</taxon>
        <taxon>Mastacembelus</taxon>
    </lineage>
</organism>
<name>A0A7N9AKT6_9TELE</name>
<evidence type="ECO:0000313" key="2">
    <source>
        <dbReference type="Ensembl" id="ENSMAMP00000039270.1"/>
    </source>
</evidence>
<protein>
    <submittedName>
        <fullName evidence="2">Uncharacterized protein</fullName>
    </submittedName>
</protein>
<keyword evidence="3" id="KW-1185">Reference proteome</keyword>
<accession>A0A7N9AKT6</accession>
<feature type="transmembrane region" description="Helical" evidence="1">
    <location>
        <begin position="21"/>
        <end position="38"/>
    </location>
</feature>
<evidence type="ECO:0000256" key="1">
    <source>
        <dbReference type="SAM" id="Phobius"/>
    </source>
</evidence>
<keyword evidence="1" id="KW-1133">Transmembrane helix</keyword>
<reference evidence="2" key="2">
    <citation type="submission" date="2025-09" db="UniProtKB">
        <authorList>
            <consortium name="Ensembl"/>
        </authorList>
    </citation>
    <scope>IDENTIFICATION</scope>
</reference>
<keyword evidence="1" id="KW-0812">Transmembrane</keyword>
<reference evidence="2" key="1">
    <citation type="submission" date="2025-08" db="UniProtKB">
        <authorList>
            <consortium name="Ensembl"/>
        </authorList>
    </citation>
    <scope>IDENTIFICATION</scope>
</reference>
<dbReference type="InParanoid" id="A0A7N9AKT6"/>
<dbReference type="Ensembl" id="ENSMAMT00000060876.1">
    <property type="protein sequence ID" value="ENSMAMP00000039270.1"/>
    <property type="gene ID" value="ENSMAMG00000027306.1"/>
</dbReference>